<accession>A0A3D8QY03</accession>
<dbReference type="AlphaFoldDB" id="A0A3D8QY03"/>
<keyword evidence="1" id="KW-0560">Oxidoreductase</keyword>
<dbReference type="OrthoDB" id="37537at2759"/>
<dbReference type="SUPFAM" id="SSF51430">
    <property type="entry name" value="NAD(P)-linked oxidoreductase"/>
    <property type="match status" value="1"/>
</dbReference>
<feature type="domain" description="NADP-dependent oxidoreductase" evidence="2">
    <location>
        <begin position="13"/>
        <end position="311"/>
    </location>
</feature>
<reference evidence="3 4" key="1">
    <citation type="journal article" date="2018" name="IMA Fungus">
        <title>IMA Genome-F 9: Draft genome sequence of Annulohypoxylon stygium, Aspergillus mulundensis, Berkeleyomyces basicola (syn. Thielaviopsis basicola), Ceratocystis smalleyi, two Cercospora beticola strains, Coleophoma cylindrospora, Fusarium fracticaudum, Phialophora cf. hyalina, and Morchella septimelata.</title>
        <authorList>
            <person name="Wingfield B.D."/>
            <person name="Bills G.F."/>
            <person name="Dong Y."/>
            <person name="Huang W."/>
            <person name="Nel W.J."/>
            <person name="Swalarsk-Parry B.S."/>
            <person name="Vaghefi N."/>
            <person name="Wilken P.M."/>
            <person name="An Z."/>
            <person name="de Beer Z.W."/>
            <person name="De Vos L."/>
            <person name="Chen L."/>
            <person name="Duong T.A."/>
            <person name="Gao Y."/>
            <person name="Hammerbacher A."/>
            <person name="Kikkert J.R."/>
            <person name="Li Y."/>
            <person name="Li H."/>
            <person name="Li K."/>
            <person name="Li Q."/>
            <person name="Liu X."/>
            <person name="Ma X."/>
            <person name="Naidoo K."/>
            <person name="Pethybridge S.J."/>
            <person name="Sun J."/>
            <person name="Steenkamp E.T."/>
            <person name="van der Nest M.A."/>
            <person name="van Wyk S."/>
            <person name="Wingfield M.J."/>
            <person name="Xiong C."/>
            <person name="Yue Q."/>
            <person name="Zhang X."/>
        </authorList>
    </citation>
    <scope>NUCLEOTIDE SEQUENCE [LARGE SCALE GENOMIC DNA]</scope>
    <source>
        <strain evidence="3 4">BP6252</strain>
    </source>
</reference>
<dbReference type="STRING" id="1849047.A0A3D8QY03"/>
<dbReference type="InterPro" id="IPR050791">
    <property type="entry name" value="Aldo-Keto_reductase"/>
</dbReference>
<evidence type="ECO:0000259" key="2">
    <source>
        <dbReference type="Pfam" id="PF00248"/>
    </source>
</evidence>
<dbReference type="PANTHER" id="PTHR43625:SF78">
    <property type="entry name" value="PYRIDOXAL REDUCTASE-RELATED"/>
    <property type="match status" value="1"/>
</dbReference>
<sequence>MTFKINNKVVGPVAFGLMGFTIRPKQTPYSQALKTMKAALDNGSNFWNGGDFYGPPNANSLQLLNHYFTQYPEDKEKVVLSIKGAFTFHPMGPDNSPENIRKGVDTCLEVLDGKVFVDIWQPSRADPKVEIEKTIEALSEYVKAGKIGGIGLSEVNASTIRRAHAVHPITAVEVELSLFTTDALTNGVASTCAELGITLVGYAPLSTGFLTGEFKKFEDIPENDLRRTLPRFQPDLFHENLRIVDEVKKIAERKNCTMAQIAIAWVKSLNSKPGMPRIIPLPGTTSVARVEENTKEVLLTAEEVAQIDEILAKFPIQGHRWPAFLQPFEDA</sequence>
<dbReference type="GO" id="GO:0016491">
    <property type="term" value="F:oxidoreductase activity"/>
    <property type="evidence" value="ECO:0007669"/>
    <property type="project" value="UniProtKB-KW"/>
</dbReference>
<dbReference type="Pfam" id="PF00248">
    <property type="entry name" value="Aldo_ket_red"/>
    <property type="match status" value="1"/>
</dbReference>
<name>A0A3D8QY03_9HELO</name>
<evidence type="ECO:0000256" key="1">
    <source>
        <dbReference type="ARBA" id="ARBA00023002"/>
    </source>
</evidence>
<evidence type="ECO:0000313" key="4">
    <source>
        <dbReference type="Proteomes" id="UP000256645"/>
    </source>
</evidence>
<proteinExistence type="predicted"/>
<dbReference type="PANTHER" id="PTHR43625">
    <property type="entry name" value="AFLATOXIN B1 ALDEHYDE REDUCTASE"/>
    <property type="match status" value="1"/>
</dbReference>
<comment type="caution">
    <text evidence="3">The sequence shown here is derived from an EMBL/GenBank/DDBJ whole genome shotgun (WGS) entry which is preliminary data.</text>
</comment>
<evidence type="ECO:0000313" key="3">
    <source>
        <dbReference type="EMBL" id="RDW66558.1"/>
    </source>
</evidence>
<dbReference type="InterPro" id="IPR036812">
    <property type="entry name" value="NAD(P)_OxRdtase_dom_sf"/>
</dbReference>
<protein>
    <submittedName>
        <fullName evidence="3">Aldo-keto reductase-7</fullName>
    </submittedName>
</protein>
<dbReference type="EMBL" id="PDLM01000011">
    <property type="protein sequence ID" value="RDW66558.1"/>
    <property type="molecule type" value="Genomic_DNA"/>
</dbReference>
<dbReference type="GO" id="GO:0005737">
    <property type="term" value="C:cytoplasm"/>
    <property type="evidence" value="ECO:0007669"/>
    <property type="project" value="TreeGrafter"/>
</dbReference>
<organism evidence="3 4">
    <name type="scientific">Coleophoma cylindrospora</name>
    <dbReference type="NCBI Taxonomy" id="1849047"/>
    <lineage>
        <taxon>Eukaryota</taxon>
        <taxon>Fungi</taxon>
        <taxon>Dikarya</taxon>
        <taxon>Ascomycota</taxon>
        <taxon>Pezizomycotina</taxon>
        <taxon>Leotiomycetes</taxon>
        <taxon>Helotiales</taxon>
        <taxon>Dermateaceae</taxon>
        <taxon>Coleophoma</taxon>
    </lineage>
</organism>
<gene>
    <name evidence="3" type="ORF">BP6252_10193</name>
</gene>
<dbReference type="Proteomes" id="UP000256645">
    <property type="component" value="Unassembled WGS sequence"/>
</dbReference>
<keyword evidence="4" id="KW-1185">Reference proteome</keyword>
<dbReference type="Gene3D" id="3.20.20.100">
    <property type="entry name" value="NADP-dependent oxidoreductase domain"/>
    <property type="match status" value="1"/>
</dbReference>
<dbReference type="CDD" id="cd19077">
    <property type="entry name" value="AKR_AKR8A1-2"/>
    <property type="match status" value="1"/>
</dbReference>
<dbReference type="InterPro" id="IPR023210">
    <property type="entry name" value="NADP_OxRdtase_dom"/>
</dbReference>